<evidence type="ECO:0000313" key="2">
    <source>
        <dbReference type="Proteomes" id="UP001432251"/>
    </source>
</evidence>
<protein>
    <submittedName>
        <fullName evidence="1">Uncharacterized protein</fullName>
    </submittedName>
</protein>
<proteinExistence type="predicted"/>
<organism evidence="1 2">
    <name type="scientific">Streptomyces citrinus</name>
    <dbReference type="NCBI Taxonomy" id="3118173"/>
    <lineage>
        <taxon>Bacteria</taxon>
        <taxon>Bacillati</taxon>
        <taxon>Actinomycetota</taxon>
        <taxon>Actinomycetes</taxon>
        <taxon>Kitasatosporales</taxon>
        <taxon>Streptomycetaceae</taxon>
        <taxon>Streptomyces</taxon>
    </lineage>
</organism>
<dbReference type="Proteomes" id="UP001432251">
    <property type="component" value="Chromosome"/>
</dbReference>
<accession>A0ACD5AFP2</accession>
<evidence type="ECO:0000313" key="1">
    <source>
        <dbReference type="EMBL" id="WWQ66027.1"/>
    </source>
</evidence>
<sequence>MLPRFTTSYAIESPSTRTCSTVSAARVGPLTRRCTLTPARRAPALATITPGWSPGVAPAGTCTVKGISARVRAGTFTDFSANVIQAPTSRASARTSSAPSDRLSASAPRSATRRGSEVGLVTATLSSRVVPGVPSA</sequence>
<dbReference type="EMBL" id="CP146022">
    <property type="protein sequence ID" value="WWQ66027.1"/>
    <property type="molecule type" value="Genomic_DNA"/>
</dbReference>
<gene>
    <name evidence="1" type="ORF">V2W30_23660</name>
</gene>
<reference evidence="1" key="1">
    <citation type="journal article" date="2025" name="Int. J. Syst. Evol. Microbiol.">
        <title>Streptomyces citrinus sp. nov., with yellow diffusible pigment.</title>
        <authorList>
            <person name="He Y."/>
            <person name="Yang E."/>
            <person name="Xu J."/>
            <person name="Sun Y."/>
            <person name="Sun L."/>
        </authorList>
    </citation>
    <scope>NUCLEOTIDE SEQUENCE</scope>
    <source>
        <strain evidence="1">Q6</strain>
    </source>
</reference>
<name>A0ACD5AFP2_9ACTN</name>
<keyword evidence="2" id="KW-1185">Reference proteome</keyword>